<evidence type="ECO:0008006" key="4">
    <source>
        <dbReference type="Google" id="ProtNLM"/>
    </source>
</evidence>
<gene>
    <name evidence="2" type="primary">Cnig_chr_III.g9753</name>
    <name evidence="2" type="ORF">B9Z55_009753</name>
</gene>
<keyword evidence="1" id="KW-0732">Signal</keyword>
<keyword evidence="3" id="KW-1185">Reference proteome</keyword>
<dbReference type="Proteomes" id="UP000230233">
    <property type="component" value="Chromosome III"/>
</dbReference>
<dbReference type="EMBL" id="PDUG01000003">
    <property type="protein sequence ID" value="PIC42792.1"/>
    <property type="molecule type" value="Genomic_DNA"/>
</dbReference>
<sequence length="66" mass="7357">MSLIVIILYPFITTSNGLIPPFICAAQDENIQTDPPPGKKVALSQMVWSMSSHFFDFAKSFQSMAF</sequence>
<reference evidence="3" key="1">
    <citation type="submission" date="2017-10" db="EMBL/GenBank/DDBJ databases">
        <title>Rapid genome shrinkage in a self-fertile nematode reveals novel sperm competition proteins.</title>
        <authorList>
            <person name="Yin D."/>
            <person name="Schwarz E.M."/>
            <person name="Thomas C.G."/>
            <person name="Felde R.L."/>
            <person name="Korf I.F."/>
            <person name="Cutter A.D."/>
            <person name="Schartner C.M."/>
            <person name="Ralston E.J."/>
            <person name="Meyer B.J."/>
            <person name="Haag E.S."/>
        </authorList>
    </citation>
    <scope>NUCLEOTIDE SEQUENCE [LARGE SCALE GENOMIC DNA]</scope>
    <source>
        <strain evidence="3">JU1422</strain>
    </source>
</reference>
<feature type="chain" id="PRO_5013821682" description="7TM GPCR serpentine receptor class x (Srx) domain-containing protein" evidence="1">
    <location>
        <begin position="18"/>
        <end position="66"/>
    </location>
</feature>
<dbReference type="AlphaFoldDB" id="A0A2G5UTC6"/>
<evidence type="ECO:0000313" key="2">
    <source>
        <dbReference type="EMBL" id="PIC42792.1"/>
    </source>
</evidence>
<proteinExistence type="predicted"/>
<comment type="caution">
    <text evidence="2">The sequence shown here is derived from an EMBL/GenBank/DDBJ whole genome shotgun (WGS) entry which is preliminary data.</text>
</comment>
<name>A0A2G5UTC6_9PELO</name>
<feature type="signal peptide" evidence="1">
    <location>
        <begin position="1"/>
        <end position="17"/>
    </location>
</feature>
<protein>
    <recommendedName>
        <fullName evidence="4">7TM GPCR serpentine receptor class x (Srx) domain-containing protein</fullName>
    </recommendedName>
</protein>
<organism evidence="2 3">
    <name type="scientific">Caenorhabditis nigoni</name>
    <dbReference type="NCBI Taxonomy" id="1611254"/>
    <lineage>
        <taxon>Eukaryota</taxon>
        <taxon>Metazoa</taxon>
        <taxon>Ecdysozoa</taxon>
        <taxon>Nematoda</taxon>
        <taxon>Chromadorea</taxon>
        <taxon>Rhabditida</taxon>
        <taxon>Rhabditina</taxon>
        <taxon>Rhabditomorpha</taxon>
        <taxon>Rhabditoidea</taxon>
        <taxon>Rhabditidae</taxon>
        <taxon>Peloderinae</taxon>
        <taxon>Caenorhabditis</taxon>
    </lineage>
</organism>
<accession>A0A2G5UTC6</accession>
<evidence type="ECO:0000313" key="3">
    <source>
        <dbReference type="Proteomes" id="UP000230233"/>
    </source>
</evidence>
<evidence type="ECO:0000256" key="1">
    <source>
        <dbReference type="SAM" id="SignalP"/>
    </source>
</evidence>